<keyword evidence="5" id="KW-0963">Cytoplasm</keyword>
<gene>
    <name evidence="9" type="ORF">D4764_09G0001040</name>
</gene>
<name>A0A5C6MKA3_9TELE</name>
<keyword evidence="6" id="KW-0808">Transferase</keyword>
<dbReference type="Proteomes" id="UP000324091">
    <property type="component" value="Chromosome 9"/>
</dbReference>
<sequence>MQVITFKGNRKALGFGQQKFNLHQLGQEFEPKAKHPTSGSAYLCLITRTPLLHIQRNHSKHIGTPQSIAIRNPDCTVATYLISQVGPIAVTSANPTGDADTTHHNQVYAKLGNKVDGVLCDGASPENIASTVVDCTKIETGHIGFFRVGIIPKSKVIYFSIFDHAQCQFGVTLQLKLLAPVFVF</sequence>
<dbReference type="GO" id="GO:0003725">
    <property type="term" value="F:double-stranded RNA binding"/>
    <property type="evidence" value="ECO:0007669"/>
    <property type="project" value="InterPro"/>
</dbReference>
<feature type="domain" description="YrdC-like" evidence="8">
    <location>
        <begin position="1"/>
        <end position="151"/>
    </location>
</feature>
<organism evidence="9 10">
    <name type="scientific">Takifugu flavidus</name>
    <name type="common">sansaifugu</name>
    <dbReference type="NCBI Taxonomy" id="433684"/>
    <lineage>
        <taxon>Eukaryota</taxon>
        <taxon>Metazoa</taxon>
        <taxon>Chordata</taxon>
        <taxon>Craniata</taxon>
        <taxon>Vertebrata</taxon>
        <taxon>Euteleostomi</taxon>
        <taxon>Actinopterygii</taxon>
        <taxon>Neopterygii</taxon>
        <taxon>Teleostei</taxon>
        <taxon>Neoteleostei</taxon>
        <taxon>Acanthomorphata</taxon>
        <taxon>Eupercaria</taxon>
        <taxon>Tetraodontiformes</taxon>
        <taxon>Tetradontoidea</taxon>
        <taxon>Tetraodontidae</taxon>
        <taxon>Takifugu</taxon>
    </lineage>
</organism>
<evidence type="ECO:0000256" key="4">
    <source>
        <dbReference type="ARBA" id="ARBA00015492"/>
    </source>
</evidence>
<evidence type="ECO:0000256" key="2">
    <source>
        <dbReference type="ARBA" id="ARBA00007663"/>
    </source>
</evidence>
<evidence type="ECO:0000256" key="6">
    <source>
        <dbReference type="ARBA" id="ARBA00022679"/>
    </source>
</evidence>
<comment type="similarity">
    <text evidence="2">Belongs to the SUA5 family.</text>
</comment>
<evidence type="ECO:0000256" key="7">
    <source>
        <dbReference type="ARBA" id="ARBA00048366"/>
    </source>
</evidence>
<dbReference type="PANTHER" id="PTHR17490">
    <property type="entry name" value="SUA5"/>
    <property type="match status" value="1"/>
</dbReference>
<dbReference type="InterPro" id="IPR050156">
    <property type="entry name" value="TC-AMP_synthase_SUA5"/>
</dbReference>
<dbReference type="InterPro" id="IPR017945">
    <property type="entry name" value="DHBP_synth_RibB-like_a/b_dom"/>
</dbReference>
<keyword evidence="10" id="KW-1185">Reference proteome</keyword>
<dbReference type="GO" id="GO:0000049">
    <property type="term" value="F:tRNA binding"/>
    <property type="evidence" value="ECO:0007669"/>
    <property type="project" value="TreeGrafter"/>
</dbReference>
<dbReference type="AlphaFoldDB" id="A0A5C6MKA3"/>
<evidence type="ECO:0000313" key="9">
    <source>
        <dbReference type="EMBL" id="TWW55055.1"/>
    </source>
</evidence>
<reference evidence="9 10" key="1">
    <citation type="submission" date="2019-04" db="EMBL/GenBank/DDBJ databases">
        <title>Chromosome genome assembly for Takifugu flavidus.</title>
        <authorList>
            <person name="Xiao S."/>
        </authorList>
    </citation>
    <scope>NUCLEOTIDE SEQUENCE [LARGE SCALE GENOMIC DNA]</scope>
    <source>
        <strain evidence="9">HTHZ2018</strain>
        <tissue evidence="9">Muscle</tissue>
    </source>
</reference>
<dbReference type="GO" id="GO:0005737">
    <property type="term" value="C:cytoplasm"/>
    <property type="evidence" value="ECO:0007669"/>
    <property type="project" value="UniProtKB-SubCell"/>
</dbReference>
<protein>
    <recommendedName>
        <fullName evidence="4">Threonylcarbamoyl-AMP synthase</fullName>
        <ecNumber evidence="3">2.7.7.87</ecNumber>
    </recommendedName>
</protein>
<dbReference type="Gene3D" id="3.90.870.10">
    <property type="entry name" value="DHBP synthase"/>
    <property type="match status" value="1"/>
</dbReference>
<dbReference type="EC" id="2.7.7.87" evidence="3"/>
<evidence type="ECO:0000313" key="10">
    <source>
        <dbReference type="Proteomes" id="UP000324091"/>
    </source>
</evidence>
<dbReference type="PROSITE" id="PS51163">
    <property type="entry name" value="YRDC"/>
    <property type="match status" value="1"/>
</dbReference>
<accession>A0A5C6MKA3</accession>
<comment type="subcellular location">
    <subcellularLocation>
        <location evidence="1">Cytoplasm</location>
    </subcellularLocation>
</comment>
<dbReference type="Pfam" id="PF01300">
    <property type="entry name" value="Sua5_yciO_yrdC"/>
    <property type="match status" value="1"/>
</dbReference>
<dbReference type="GO" id="GO:0006450">
    <property type="term" value="P:regulation of translational fidelity"/>
    <property type="evidence" value="ECO:0007669"/>
    <property type="project" value="TreeGrafter"/>
</dbReference>
<dbReference type="SUPFAM" id="SSF55821">
    <property type="entry name" value="YrdC/RibB"/>
    <property type="match status" value="1"/>
</dbReference>
<dbReference type="GO" id="GO:0061710">
    <property type="term" value="F:L-threonylcarbamoyladenylate synthase"/>
    <property type="evidence" value="ECO:0007669"/>
    <property type="project" value="UniProtKB-EC"/>
</dbReference>
<dbReference type="PANTHER" id="PTHR17490:SF17">
    <property type="entry name" value="THREONYLCARBAMOYL-AMP SYNTHASE"/>
    <property type="match status" value="1"/>
</dbReference>
<comment type="catalytic activity">
    <reaction evidence="7">
        <text>L-threonine + hydrogencarbonate + ATP = L-threonylcarbamoyladenylate + diphosphate + H2O</text>
        <dbReference type="Rhea" id="RHEA:36407"/>
        <dbReference type="ChEBI" id="CHEBI:15377"/>
        <dbReference type="ChEBI" id="CHEBI:17544"/>
        <dbReference type="ChEBI" id="CHEBI:30616"/>
        <dbReference type="ChEBI" id="CHEBI:33019"/>
        <dbReference type="ChEBI" id="CHEBI:57926"/>
        <dbReference type="ChEBI" id="CHEBI:73682"/>
        <dbReference type="EC" id="2.7.7.87"/>
    </reaction>
</comment>
<dbReference type="EMBL" id="RHFK02000022">
    <property type="protein sequence ID" value="TWW55055.1"/>
    <property type="molecule type" value="Genomic_DNA"/>
</dbReference>
<dbReference type="InterPro" id="IPR006070">
    <property type="entry name" value="Sua5-like_dom"/>
</dbReference>
<proteinExistence type="inferred from homology"/>
<comment type="caution">
    <text evidence="9">The sequence shown here is derived from an EMBL/GenBank/DDBJ whole genome shotgun (WGS) entry which is preliminary data.</text>
</comment>
<evidence type="ECO:0000259" key="8">
    <source>
        <dbReference type="PROSITE" id="PS51163"/>
    </source>
</evidence>
<evidence type="ECO:0000256" key="5">
    <source>
        <dbReference type="ARBA" id="ARBA00022490"/>
    </source>
</evidence>
<evidence type="ECO:0000256" key="1">
    <source>
        <dbReference type="ARBA" id="ARBA00004496"/>
    </source>
</evidence>
<evidence type="ECO:0000256" key="3">
    <source>
        <dbReference type="ARBA" id="ARBA00012584"/>
    </source>
</evidence>